<evidence type="ECO:0000256" key="1">
    <source>
        <dbReference type="SAM" id="MobiDB-lite"/>
    </source>
</evidence>
<accession>A0ABS8SCN9</accession>
<keyword evidence="3" id="KW-1185">Reference proteome</keyword>
<protein>
    <submittedName>
        <fullName evidence="2">Uncharacterized protein</fullName>
    </submittedName>
</protein>
<evidence type="ECO:0000313" key="3">
    <source>
        <dbReference type="Proteomes" id="UP000823775"/>
    </source>
</evidence>
<feature type="compositionally biased region" description="Polar residues" evidence="1">
    <location>
        <begin position="206"/>
        <end position="217"/>
    </location>
</feature>
<feature type="region of interest" description="Disordered" evidence="1">
    <location>
        <begin position="192"/>
        <end position="223"/>
    </location>
</feature>
<reference evidence="2 3" key="1">
    <citation type="journal article" date="2021" name="BMC Genomics">
        <title>Datura genome reveals duplications of psychoactive alkaloid biosynthetic genes and high mutation rate following tissue culture.</title>
        <authorList>
            <person name="Rajewski A."/>
            <person name="Carter-House D."/>
            <person name="Stajich J."/>
            <person name="Litt A."/>
        </authorList>
    </citation>
    <scope>NUCLEOTIDE SEQUENCE [LARGE SCALE GENOMIC DNA]</scope>
    <source>
        <strain evidence="2">AR-01</strain>
    </source>
</reference>
<feature type="compositionally biased region" description="Basic and acidic residues" evidence="1">
    <location>
        <begin position="192"/>
        <end position="204"/>
    </location>
</feature>
<evidence type="ECO:0000313" key="2">
    <source>
        <dbReference type="EMBL" id="MCD7456653.1"/>
    </source>
</evidence>
<sequence>MKADAYSNEVQQYSNLVFHNCEIPDQEITREIPTDRELHLKGEKEKNQSPSATQGGGSRTLILVLLYYRWILVMRNLVILVTKNPPRMKSPSPRGNREQVPLSPVIHHPILKTLKETCEVPTLPKALVKAPPPGSGNKRASSRVRSVQVLEEHKELTQECENLKLKLEVGLANPVEVEALVIQDFEVEAIKAKNASTEDERDVYSQEASHLTSNNGYSEEEKI</sequence>
<organism evidence="2 3">
    <name type="scientific">Datura stramonium</name>
    <name type="common">Jimsonweed</name>
    <name type="synonym">Common thornapple</name>
    <dbReference type="NCBI Taxonomy" id="4076"/>
    <lineage>
        <taxon>Eukaryota</taxon>
        <taxon>Viridiplantae</taxon>
        <taxon>Streptophyta</taxon>
        <taxon>Embryophyta</taxon>
        <taxon>Tracheophyta</taxon>
        <taxon>Spermatophyta</taxon>
        <taxon>Magnoliopsida</taxon>
        <taxon>eudicotyledons</taxon>
        <taxon>Gunneridae</taxon>
        <taxon>Pentapetalae</taxon>
        <taxon>asterids</taxon>
        <taxon>lamiids</taxon>
        <taxon>Solanales</taxon>
        <taxon>Solanaceae</taxon>
        <taxon>Solanoideae</taxon>
        <taxon>Datureae</taxon>
        <taxon>Datura</taxon>
    </lineage>
</organism>
<name>A0ABS8SCN9_DATST</name>
<gene>
    <name evidence="2" type="ORF">HAX54_032599</name>
</gene>
<comment type="caution">
    <text evidence="2">The sequence shown here is derived from an EMBL/GenBank/DDBJ whole genome shotgun (WGS) entry which is preliminary data.</text>
</comment>
<proteinExistence type="predicted"/>
<dbReference type="EMBL" id="JACEIK010000414">
    <property type="protein sequence ID" value="MCD7456653.1"/>
    <property type="molecule type" value="Genomic_DNA"/>
</dbReference>
<dbReference type="Proteomes" id="UP000823775">
    <property type="component" value="Unassembled WGS sequence"/>
</dbReference>
<feature type="region of interest" description="Disordered" evidence="1">
    <location>
        <begin position="125"/>
        <end position="144"/>
    </location>
</feature>